<comment type="caution">
    <text evidence="1">The sequence shown here is derived from an EMBL/GenBank/DDBJ whole genome shotgun (WGS) entry which is preliminary data.</text>
</comment>
<evidence type="ECO:0000313" key="1">
    <source>
        <dbReference type="EMBL" id="GAI75246.1"/>
    </source>
</evidence>
<gene>
    <name evidence="1" type="ORF">S12H4_18309</name>
</gene>
<dbReference type="AlphaFoldDB" id="X1S815"/>
<sequence length="29" mass="3597">RPEFALKLPKTENYNQFVHNWLKKHEEAE</sequence>
<dbReference type="EMBL" id="BARW01009030">
    <property type="protein sequence ID" value="GAI75246.1"/>
    <property type="molecule type" value="Genomic_DNA"/>
</dbReference>
<organism evidence="1">
    <name type="scientific">marine sediment metagenome</name>
    <dbReference type="NCBI Taxonomy" id="412755"/>
    <lineage>
        <taxon>unclassified sequences</taxon>
        <taxon>metagenomes</taxon>
        <taxon>ecological metagenomes</taxon>
    </lineage>
</organism>
<feature type="non-terminal residue" evidence="1">
    <location>
        <position position="1"/>
    </location>
</feature>
<reference evidence="1" key="1">
    <citation type="journal article" date="2014" name="Front. Microbiol.">
        <title>High frequency of phylogenetically diverse reductive dehalogenase-homologous genes in deep subseafloor sedimentary metagenomes.</title>
        <authorList>
            <person name="Kawai M."/>
            <person name="Futagami T."/>
            <person name="Toyoda A."/>
            <person name="Takaki Y."/>
            <person name="Nishi S."/>
            <person name="Hori S."/>
            <person name="Arai W."/>
            <person name="Tsubouchi T."/>
            <person name="Morono Y."/>
            <person name="Uchiyama I."/>
            <person name="Ito T."/>
            <person name="Fujiyama A."/>
            <person name="Inagaki F."/>
            <person name="Takami H."/>
        </authorList>
    </citation>
    <scope>NUCLEOTIDE SEQUENCE</scope>
    <source>
        <strain evidence="1">Expedition CK06-06</strain>
    </source>
</reference>
<proteinExistence type="predicted"/>
<protein>
    <submittedName>
        <fullName evidence="1">Uncharacterized protein</fullName>
    </submittedName>
</protein>
<name>X1S815_9ZZZZ</name>
<accession>X1S815</accession>